<dbReference type="CDD" id="cd07721">
    <property type="entry name" value="yflN-like_MBL-fold"/>
    <property type="match status" value="1"/>
</dbReference>
<dbReference type="SUPFAM" id="SSF56281">
    <property type="entry name" value="Metallo-hydrolase/oxidoreductase"/>
    <property type="match status" value="1"/>
</dbReference>
<dbReference type="STRING" id="1122213.GCA_000423365_01441"/>
<accession>A0A2R4MD77</accession>
<reference evidence="2 3" key="1">
    <citation type="submission" date="2017-05" db="EMBL/GenBank/DDBJ databases">
        <title>Genome Analysis of Maritalea myrionectae HL2708#5.</title>
        <authorList>
            <consortium name="Cotde Inc.-PKNU"/>
            <person name="Jang D."/>
            <person name="Oh H.-M."/>
        </authorList>
    </citation>
    <scope>NUCLEOTIDE SEQUENCE [LARGE SCALE GENOMIC DNA]</scope>
    <source>
        <strain evidence="2 3">HL2708#5</strain>
    </source>
</reference>
<dbReference type="KEGG" id="mmyr:MXMO3_01354"/>
<dbReference type="EMBL" id="CP021330">
    <property type="protein sequence ID" value="AVX03885.1"/>
    <property type="molecule type" value="Genomic_DNA"/>
</dbReference>
<feature type="domain" description="Metallo-beta-lactamase" evidence="1">
    <location>
        <begin position="15"/>
        <end position="218"/>
    </location>
</feature>
<name>A0A2R4MD77_9HYPH</name>
<dbReference type="PANTHER" id="PTHR42951:SF17">
    <property type="entry name" value="METALLO-BETA-LACTAMASE DOMAIN-CONTAINING PROTEIN"/>
    <property type="match status" value="1"/>
</dbReference>
<evidence type="ECO:0000259" key="1">
    <source>
        <dbReference type="SMART" id="SM00849"/>
    </source>
</evidence>
<dbReference type="InterPro" id="IPR050855">
    <property type="entry name" value="NDM-1-like"/>
</dbReference>
<dbReference type="Pfam" id="PF00753">
    <property type="entry name" value="Lactamase_B"/>
    <property type="match status" value="1"/>
</dbReference>
<proteinExistence type="predicted"/>
<protein>
    <submittedName>
        <fullName evidence="2">Beta-lactamase</fullName>
    </submittedName>
</protein>
<dbReference type="SMART" id="SM00849">
    <property type="entry name" value="Lactamase_B"/>
    <property type="match status" value="1"/>
</dbReference>
<dbReference type="InterPro" id="IPR036866">
    <property type="entry name" value="RibonucZ/Hydroxyglut_hydro"/>
</dbReference>
<dbReference type="Proteomes" id="UP000258927">
    <property type="component" value="Chromosome"/>
</dbReference>
<gene>
    <name evidence="2" type="ORF">MXMO3_01354</name>
</gene>
<keyword evidence="3" id="KW-1185">Reference proteome</keyword>
<evidence type="ECO:0000313" key="3">
    <source>
        <dbReference type="Proteomes" id="UP000258927"/>
    </source>
</evidence>
<dbReference type="Gene3D" id="3.60.15.10">
    <property type="entry name" value="Ribonuclease Z/Hydroxyacylglutathione hydrolase-like"/>
    <property type="match status" value="1"/>
</dbReference>
<dbReference type="RefSeq" id="WP_162889157.1">
    <property type="nucleotide sequence ID" value="NZ_CP021330.1"/>
</dbReference>
<evidence type="ECO:0000313" key="2">
    <source>
        <dbReference type="EMBL" id="AVX03885.1"/>
    </source>
</evidence>
<dbReference type="AlphaFoldDB" id="A0A2R4MD77"/>
<sequence>MSYKIQRVPILPLGMINAFLLQTAMGAVLVDTGLMGTEDNVAAQLKKLGLGWHDLKLIIVTHGHVDHAGNAAKLRALSGAPVVIHQAEAKYCAGEAEMKLCPTGWVGRLLYRRGIPLRPYDYFSPDIVMHDHDEFDLRPYGLEGRVVFTPGHTPGSISVLMDDGHAFVSDLIASGFALGGLLPVDRPRRPPFEEEPLEVASALEQLLAKGSTDFHLGHGFKLSTKAVERHIHTLRNL</sequence>
<dbReference type="PANTHER" id="PTHR42951">
    <property type="entry name" value="METALLO-BETA-LACTAMASE DOMAIN-CONTAINING"/>
    <property type="match status" value="1"/>
</dbReference>
<organism evidence="2 3">
    <name type="scientific">Maritalea myrionectae</name>
    <dbReference type="NCBI Taxonomy" id="454601"/>
    <lineage>
        <taxon>Bacteria</taxon>
        <taxon>Pseudomonadati</taxon>
        <taxon>Pseudomonadota</taxon>
        <taxon>Alphaproteobacteria</taxon>
        <taxon>Hyphomicrobiales</taxon>
        <taxon>Devosiaceae</taxon>
        <taxon>Maritalea</taxon>
    </lineage>
</organism>
<dbReference type="InterPro" id="IPR001279">
    <property type="entry name" value="Metallo-B-lactamas"/>
</dbReference>